<reference evidence="2" key="1">
    <citation type="submission" date="2021-01" db="EMBL/GenBank/DDBJ databases">
        <authorList>
            <person name="Corre E."/>
            <person name="Pelletier E."/>
            <person name="Niang G."/>
            <person name="Scheremetjew M."/>
            <person name="Finn R."/>
            <person name="Kale V."/>
            <person name="Holt S."/>
            <person name="Cochrane G."/>
            <person name="Meng A."/>
            <person name="Brown T."/>
            <person name="Cohen L."/>
        </authorList>
    </citation>
    <scope>NUCLEOTIDE SEQUENCE</scope>
    <source>
        <strain evidence="2">308</strain>
    </source>
</reference>
<dbReference type="AlphaFoldDB" id="A0A7S1BJA1"/>
<sequence>MATCEAHFGPMLEHLAYRRNDEKSFGNVSSSPTLDSDLNAEPSDRKETSYGTEASRSNYQYDCDSLVGLIFAESEIKQQERKLAVIGRSDSAANKRLKEQKAKTILNKMKIDVTYEIVSDIVSIELIKTLEDLDRKGNKRKVISRNLAEEFSNLCDQIKSLLENEHDWINTLFPKMEEDKIRKLAMIREKVDFLLENSLSALRSTFEMRQSCNSERDSSTYILPSS</sequence>
<feature type="compositionally biased region" description="Polar residues" evidence="1">
    <location>
        <begin position="26"/>
        <end position="36"/>
    </location>
</feature>
<gene>
    <name evidence="2" type="ORF">CHYS00102_LOCUS14250</name>
</gene>
<accession>A0A7S1BJA1</accession>
<feature type="region of interest" description="Disordered" evidence="1">
    <location>
        <begin position="24"/>
        <end position="53"/>
    </location>
</feature>
<protein>
    <submittedName>
        <fullName evidence="2">Uncharacterized protein</fullName>
    </submittedName>
</protein>
<evidence type="ECO:0000256" key="1">
    <source>
        <dbReference type="SAM" id="MobiDB-lite"/>
    </source>
</evidence>
<organism evidence="2">
    <name type="scientific">Corethron hystrix</name>
    <dbReference type="NCBI Taxonomy" id="216773"/>
    <lineage>
        <taxon>Eukaryota</taxon>
        <taxon>Sar</taxon>
        <taxon>Stramenopiles</taxon>
        <taxon>Ochrophyta</taxon>
        <taxon>Bacillariophyta</taxon>
        <taxon>Coscinodiscophyceae</taxon>
        <taxon>Corethrophycidae</taxon>
        <taxon>Corethrales</taxon>
        <taxon>Corethraceae</taxon>
        <taxon>Corethron</taxon>
    </lineage>
</organism>
<dbReference type="EMBL" id="HBFR01019771">
    <property type="protein sequence ID" value="CAD8887052.1"/>
    <property type="molecule type" value="Transcribed_RNA"/>
</dbReference>
<evidence type="ECO:0000313" key="2">
    <source>
        <dbReference type="EMBL" id="CAD8887052.1"/>
    </source>
</evidence>
<name>A0A7S1BJA1_9STRA</name>
<proteinExistence type="predicted"/>